<proteinExistence type="predicted"/>
<name>A0A7S0SMA7_9CHLO</name>
<feature type="region of interest" description="Disordered" evidence="1">
    <location>
        <begin position="62"/>
        <end position="95"/>
    </location>
</feature>
<sequence>MAAKEEEWRAVKATMAACDQAKDVQLAQTWDDLRRMQAVHAADTRLWEVERSALVKSQSAAAAFGGNQSDRPTTLGSGQSAAVAVDEGQLERSAR</sequence>
<evidence type="ECO:0000256" key="1">
    <source>
        <dbReference type="SAM" id="MobiDB-lite"/>
    </source>
</evidence>
<organism evidence="2">
    <name type="scientific">Mantoniella antarctica</name>
    <dbReference type="NCBI Taxonomy" id="81844"/>
    <lineage>
        <taxon>Eukaryota</taxon>
        <taxon>Viridiplantae</taxon>
        <taxon>Chlorophyta</taxon>
        <taxon>Mamiellophyceae</taxon>
        <taxon>Mamiellales</taxon>
        <taxon>Mamiellaceae</taxon>
        <taxon>Mantoniella</taxon>
    </lineage>
</organism>
<dbReference type="EMBL" id="HBFC01018307">
    <property type="protein sequence ID" value="CAD8708232.1"/>
    <property type="molecule type" value="Transcribed_RNA"/>
</dbReference>
<evidence type="ECO:0000313" key="2">
    <source>
        <dbReference type="EMBL" id="CAD8708232.1"/>
    </source>
</evidence>
<feature type="compositionally biased region" description="Polar residues" evidence="1">
    <location>
        <begin position="62"/>
        <end position="80"/>
    </location>
</feature>
<gene>
    <name evidence="2" type="ORF">MANT1106_LOCUS10915</name>
</gene>
<protein>
    <submittedName>
        <fullName evidence="2">Uncharacterized protein</fullName>
    </submittedName>
</protein>
<reference evidence="2" key="1">
    <citation type="submission" date="2021-01" db="EMBL/GenBank/DDBJ databases">
        <authorList>
            <person name="Corre E."/>
            <person name="Pelletier E."/>
            <person name="Niang G."/>
            <person name="Scheremetjew M."/>
            <person name="Finn R."/>
            <person name="Kale V."/>
            <person name="Holt S."/>
            <person name="Cochrane G."/>
            <person name="Meng A."/>
            <person name="Brown T."/>
            <person name="Cohen L."/>
        </authorList>
    </citation>
    <scope>NUCLEOTIDE SEQUENCE</scope>
    <source>
        <strain evidence="2">SL-175</strain>
    </source>
</reference>
<accession>A0A7S0SMA7</accession>
<dbReference type="AlphaFoldDB" id="A0A7S0SMA7"/>